<sequence length="91" mass="8938">MYAAETIEVTATGTAKTGNGKLLGGVLTAGIDAATATIYDNTSAAGSKIRTVKAAAGATVSLGVPQGGIRFGIGLHAVLAGTAPLLYLEFT</sequence>
<reference evidence="1" key="1">
    <citation type="submission" date="2020-07" db="EMBL/GenBank/DDBJ databases">
        <title>Huge and variable diversity of episymbiotic CPR bacteria and DPANN archaea in groundwater ecosystems.</title>
        <authorList>
            <person name="He C.Y."/>
            <person name="Keren R."/>
            <person name="Whittaker M."/>
            <person name="Farag I.F."/>
            <person name="Doudna J."/>
            <person name="Cate J.H.D."/>
            <person name="Banfield J.F."/>
        </authorList>
    </citation>
    <scope>NUCLEOTIDE SEQUENCE</scope>
    <source>
        <strain evidence="1">NC_groundwater_1370_Ag_S-0.2um_69_93</strain>
    </source>
</reference>
<dbReference type="EMBL" id="JACQRX010000041">
    <property type="protein sequence ID" value="MBI4250996.1"/>
    <property type="molecule type" value="Genomic_DNA"/>
</dbReference>
<evidence type="ECO:0000313" key="1">
    <source>
        <dbReference type="EMBL" id="MBI4250996.1"/>
    </source>
</evidence>
<proteinExistence type="predicted"/>
<gene>
    <name evidence="1" type="ORF">HY618_00920</name>
</gene>
<organism evidence="1 2">
    <name type="scientific">Tectimicrobiota bacterium</name>
    <dbReference type="NCBI Taxonomy" id="2528274"/>
    <lineage>
        <taxon>Bacteria</taxon>
        <taxon>Pseudomonadati</taxon>
        <taxon>Nitrospinota/Tectimicrobiota group</taxon>
        <taxon>Candidatus Tectimicrobiota</taxon>
    </lineage>
</organism>
<dbReference type="Proteomes" id="UP000752292">
    <property type="component" value="Unassembled WGS sequence"/>
</dbReference>
<protein>
    <submittedName>
        <fullName evidence="1">Uncharacterized protein</fullName>
    </submittedName>
</protein>
<name>A0A932ZTF4_UNCTE</name>
<comment type="caution">
    <text evidence="1">The sequence shown here is derived from an EMBL/GenBank/DDBJ whole genome shotgun (WGS) entry which is preliminary data.</text>
</comment>
<accession>A0A932ZTF4</accession>
<evidence type="ECO:0000313" key="2">
    <source>
        <dbReference type="Proteomes" id="UP000752292"/>
    </source>
</evidence>
<dbReference type="AlphaFoldDB" id="A0A932ZTF4"/>